<sequence length="77" mass="8278">MYGIPITPSKFSEPLQPKANSDISPLPGKITVPNNCAKALIVGIGYEENKAQGIIDQIGRAKVSLMHSKPNLDNPIH</sequence>
<name>A0AAD1DLI0_9FLAO</name>
<dbReference type="EMBL" id="CP033915">
    <property type="protein sequence ID" value="AZA86826.1"/>
    <property type="molecule type" value="Genomic_DNA"/>
</dbReference>
<organism evidence="2 4">
    <name type="scientific">Chryseobacterium shandongense</name>
    <dbReference type="NCBI Taxonomy" id="1493872"/>
    <lineage>
        <taxon>Bacteria</taxon>
        <taxon>Pseudomonadati</taxon>
        <taxon>Bacteroidota</taxon>
        <taxon>Flavobacteriia</taxon>
        <taxon>Flavobacteriales</taxon>
        <taxon>Weeksellaceae</taxon>
        <taxon>Chryseobacterium group</taxon>
        <taxon>Chryseobacterium</taxon>
    </lineage>
</organism>
<dbReference type="Proteomes" id="UP000281741">
    <property type="component" value="Chromosome"/>
</dbReference>
<evidence type="ECO:0000313" key="2">
    <source>
        <dbReference type="EMBL" id="AZA86826.1"/>
    </source>
</evidence>
<dbReference type="AlphaFoldDB" id="A0AAD1DLI0"/>
<evidence type="ECO:0000313" key="5">
    <source>
        <dbReference type="Proteomes" id="UP000281741"/>
    </source>
</evidence>
<dbReference type="RefSeq" id="WP_123854272.1">
    <property type="nucleotide sequence ID" value="NZ_CP033912.1"/>
</dbReference>
<gene>
    <name evidence="2" type="ORF">EG349_08505</name>
    <name evidence="3" type="ORF">EG353_06525</name>
</gene>
<accession>A0AAD1DLI0</accession>
<evidence type="ECO:0000256" key="1">
    <source>
        <dbReference type="SAM" id="MobiDB-lite"/>
    </source>
</evidence>
<keyword evidence="5" id="KW-1185">Reference proteome</keyword>
<evidence type="ECO:0000313" key="3">
    <source>
        <dbReference type="EMBL" id="AZA95240.1"/>
    </source>
</evidence>
<evidence type="ECO:0000313" key="4">
    <source>
        <dbReference type="Proteomes" id="UP000274073"/>
    </source>
</evidence>
<dbReference type="Proteomes" id="UP000274073">
    <property type="component" value="Chromosome"/>
</dbReference>
<proteinExistence type="predicted"/>
<protein>
    <submittedName>
        <fullName evidence="2">Uncharacterized protein</fullName>
    </submittedName>
</protein>
<reference evidence="4 5" key="1">
    <citation type="submission" date="2018-11" db="EMBL/GenBank/DDBJ databases">
        <title>Proposal to divide the Flavobacteriaceae and reorganize its genera based on Amino Acid Identity values calculated from whole genome sequences.</title>
        <authorList>
            <person name="Nicholson A.C."/>
            <person name="Gulvik C.A."/>
            <person name="Whitney A.M."/>
            <person name="Humrighouse B.W."/>
            <person name="Bell M."/>
            <person name="Holmes B."/>
            <person name="Steigerwalt A.G."/>
            <person name="Villarma A."/>
            <person name="Sheth M."/>
            <person name="Batra D."/>
            <person name="Pryor J."/>
            <person name="Bernardet J.-F."/>
            <person name="Hugo C."/>
            <person name="Kampfer P."/>
            <person name="Newman J."/>
            <person name="McQuiston J.R."/>
        </authorList>
    </citation>
    <scope>NUCLEOTIDE SEQUENCE [LARGE SCALE GENOMIC DNA]</scope>
    <source>
        <strain evidence="2 4">G0207</strain>
        <strain evidence="3 5">H5143</strain>
    </source>
</reference>
<feature type="region of interest" description="Disordered" evidence="1">
    <location>
        <begin position="1"/>
        <end position="26"/>
    </location>
</feature>
<dbReference type="EMBL" id="CP033912">
    <property type="protein sequence ID" value="AZA95240.1"/>
    <property type="molecule type" value="Genomic_DNA"/>
</dbReference>